<dbReference type="InterPro" id="IPR008255">
    <property type="entry name" value="Pyr_nucl-diS_OxRdtase_2_AS"/>
</dbReference>
<evidence type="ECO:0000259" key="6">
    <source>
        <dbReference type="Pfam" id="PF07992"/>
    </source>
</evidence>
<dbReference type="PRINTS" id="PR00368">
    <property type="entry name" value="FADPNR"/>
</dbReference>
<dbReference type="PRINTS" id="PR00469">
    <property type="entry name" value="PNDRDTASEII"/>
</dbReference>
<dbReference type="InterPro" id="IPR005982">
    <property type="entry name" value="Thioredox_Rdtase"/>
</dbReference>
<reference evidence="7" key="1">
    <citation type="journal article" date="2014" name="Int. J. Syst. Evol. Microbiol.">
        <title>Complete genome sequence of Corynebacterium casei LMG S-19264T (=DSM 44701T), isolated from a smear-ripened cheese.</title>
        <authorList>
            <consortium name="US DOE Joint Genome Institute (JGI-PGF)"/>
            <person name="Walter F."/>
            <person name="Albersmeier A."/>
            <person name="Kalinowski J."/>
            <person name="Ruckert C."/>
        </authorList>
    </citation>
    <scope>NUCLEOTIDE SEQUENCE</scope>
    <source>
        <strain evidence="7">JCM 31740</strain>
    </source>
</reference>
<dbReference type="InterPro" id="IPR023753">
    <property type="entry name" value="FAD/NAD-binding_dom"/>
</dbReference>
<keyword evidence="5" id="KW-0676">Redox-active center</keyword>
<dbReference type="InterPro" id="IPR036188">
    <property type="entry name" value="FAD/NAD-bd_sf"/>
</dbReference>
<dbReference type="Proteomes" id="UP000616143">
    <property type="component" value="Unassembled WGS sequence"/>
</dbReference>
<dbReference type="RefSeq" id="WP_188848307.1">
    <property type="nucleotide sequence ID" value="NZ_BMQS01000002.1"/>
</dbReference>
<dbReference type="OrthoDB" id="27340at2157"/>
<evidence type="ECO:0000313" key="7">
    <source>
        <dbReference type="EMBL" id="GGT87491.1"/>
    </source>
</evidence>
<comment type="caution">
    <text evidence="7">The sequence shown here is derived from an EMBL/GenBank/DDBJ whole genome shotgun (WGS) entry which is preliminary data.</text>
</comment>
<keyword evidence="1" id="KW-0285">Flavoprotein</keyword>
<evidence type="ECO:0000256" key="2">
    <source>
        <dbReference type="ARBA" id="ARBA00022827"/>
    </source>
</evidence>
<dbReference type="NCBIfam" id="TIGR01292">
    <property type="entry name" value="TRX_reduct"/>
    <property type="match status" value="1"/>
</dbReference>
<dbReference type="GO" id="GO:0004791">
    <property type="term" value="F:thioredoxin-disulfide reductase (NADPH) activity"/>
    <property type="evidence" value="ECO:0007669"/>
    <property type="project" value="InterPro"/>
</dbReference>
<dbReference type="PANTHER" id="PTHR48105">
    <property type="entry name" value="THIOREDOXIN REDUCTASE 1-RELATED-RELATED"/>
    <property type="match status" value="1"/>
</dbReference>
<evidence type="ECO:0000313" key="8">
    <source>
        <dbReference type="Proteomes" id="UP000616143"/>
    </source>
</evidence>
<name>A0A830GZ47_9CREN</name>
<keyword evidence="2" id="KW-0274">FAD</keyword>
<accession>A0A830GZ47</accession>
<dbReference type="EMBL" id="BMQS01000002">
    <property type="protein sequence ID" value="GGT87491.1"/>
    <property type="molecule type" value="Genomic_DNA"/>
</dbReference>
<dbReference type="SUPFAM" id="SSF51905">
    <property type="entry name" value="FAD/NAD(P)-binding domain"/>
    <property type="match status" value="1"/>
</dbReference>
<dbReference type="Gene3D" id="3.50.50.60">
    <property type="entry name" value="FAD/NAD(P)-binding domain"/>
    <property type="match status" value="2"/>
</dbReference>
<keyword evidence="3" id="KW-0560">Oxidoreductase</keyword>
<dbReference type="AlphaFoldDB" id="A0A830GZ47"/>
<protein>
    <submittedName>
        <fullName evidence="7">Thioredoxin-disulfide reductase</fullName>
    </submittedName>
</protein>
<dbReference type="GO" id="GO:0005737">
    <property type="term" value="C:cytoplasm"/>
    <property type="evidence" value="ECO:0007669"/>
    <property type="project" value="InterPro"/>
</dbReference>
<reference evidence="7" key="2">
    <citation type="submission" date="2020-09" db="EMBL/GenBank/DDBJ databases">
        <authorList>
            <person name="Sun Q."/>
            <person name="Ohkuma M."/>
        </authorList>
    </citation>
    <scope>NUCLEOTIDE SEQUENCE</scope>
    <source>
        <strain evidence="7">JCM 31740</strain>
    </source>
</reference>
<keyword evidence="4" id="KW-1015">Disulfide bond</keyword>
<dbReference type="GO" id="GO:0019430">
    <property type="term" value="P:removal of superoxide radicals"/>
    <property type="evidence" value="ECO:0007669"/>
    <property type="project" value="InterPro"/>
</dbReference>
<gene>
    <name evidence="7" type="ORF">GCM10007116_01740</name>
</gene>
<dbReference type="Pfam" id="PF07992">
    <property type="entry name" value="Pyr_redox_2"/>
    <property type="match status" value="1"/>
</dbReference>
<feature type="domain" description="FAD/NAD(P)-binding" evidence="6">
    <location>
        <begin position="16"/>
        <end position="305"/>
    </location>
</feature>
<evidence type="ECO:0000256" key="3">
    <source>
        <dbReference type="ARBA" id="ARBA00023002"/>
    </source>
</evidence>
<evidence type="ECO:0000256" key="4">
    <source>
        <dbReference type="ARBA" id="ARBA00023157"/>
    </source>
</evidence>
<evidence type="ECO:0000256" key="1">
    <source>
        <dbReference type="ARBA" id="ARBA00022630"/>
    </source>
</evidence>
<evidence type="ECO:0000256" key="5">
    <source>
        <dbReference type="ARBA" id="ARBA00023284"/>
    </source>
</evidence>
<proteinExistence type="predicted"/>
<organism evidence="7 8">
    <name type="scientific">Sulfodiicoccus acidiphilus</name>
    <dbReference type="NCBI Taxonomy" id="1670455"/>
    <lineage>
        <taxon>Archaea</taxon>
        <taxon>Thermoproteota</taxon>
        <taxon>Thermoprotei</taxon>
        <taxon>Sulfolobales</taxon>
        <taxon>Sulfolobaceae</taxon>
        <taxon>Sulfodiicoccus</taxon>
    </lineage>
</organism>
<sequence length="326" mass="35449">MSLIPRAPNVKPGEKFDVIVVGLGPAAYGAALYSARYMLKTLVIGETPGGQLTEAGEVDDYLGLAGINAGDMIKTFSAHVAKYNVPILMDRVESLSKSGEEFVVRTKRRGDYSAKAVVLAIGVKRRKLGVPGEDQFAGRGVSYCSVCDAPLFKGKRVVVVGGGNSALEGAELLTRYATKVYLVHRRDEFRAQPIYVKLVKEKPNVEFLLNSRVTKIEGEKLVRRVTVESLKDGKTTELEVDGIFIEIGFDPDVEFAKRNGIETDEFGYIKVDEWMRTNVPGVFAAGDCTQMWIGFRQVVTAAAQAAVAAHSAYNYINELKGNTGGA</sequence>
<dbReference type="InterPro" id="IPR050097">
    <property type="entry name" value="Ferredoxin-NADP_redctase_2"/>
</dbReference>
<dbReference type="PROSITE" id="PS00573">
    <property type="entry name" value="PYRIDINE_REDOX_2"/>
    <property type="match status" value="1"/>
</dbReference>